<dbReference type="PROSITE" id="PS51318">
    <property type="entry name" value="TAT"/>
    <property type="match status" value="1"/>
</dbReference>
<dbReference type="CDD" id="cd07720">
    <property type="entry name" value="OPHC2-like_MBL-fold"/>
    <property type="match status" value="1"/>
</dbReference>
<evidence type="ECO:0000256" key="1">
    <source>
        <dbReference type="ARBA" id="ARBA00007749"/>
    </source>
</evidence>
<dbReference type="InterPro" id="IPR006311">
    <property type="entry name" value="TAT_signal"/>
</dbReference>
<evidence type="ECO:0000256" key="3">
    <source>
        <dbReference type="ARBA" id="ARBA00022801"/>
    </source>
</evidence>
<protein>
    <submittedName>
        <fullName evidence="7">MBL fold metallo-hydrolase</fullName>
    </submittedName>
</protein>
<dbReference type="Gene3D" id="3.60.15.10">
    <property type="entry name" value="Ribonuclease Z/Hydroxyacylglutathione hydrolase-like"/>
    <property type="match status" value="1"/>
</dbReference>
<dbReference type="Pfam" id="PF00753">
    <property type="entry name" value="Lactamase_B"/>
    <property type="match status" value="1"/>
</dbReference>
<keyword evidence="8" id="KW-1185">Reference proteome</keyword>
<evidence type="ECO:0000313" key="8">
    <source>
        <dbReference type="Proteomes" id="UP000697995"/>
    </source>
</evidence>
<dbReference type="Proteomes" id="UP000697995">
    <property type="component" value="Unassembled WGS sequence"/>
</dbReference>
<evidence type="ECO:0000259" key="6">
    <source>
        <dbReference type="SMART" id="SM00849"/>
    </source>
</evidence>
<keyword evidence="2" id="KW-0479">Metal-binding</keyword>
<evidence type="ECO:0000256" key="5">
    <source>
        <dbReference type="SAM" id="MobiDB-lite"/>
    </source>
</evidence>
<accession>A0ABS1CWE6</accession>
<dbReference type="PANTHER" id="PTHR42978">
    <property type="entry name" value="QUORUM-QUENCHING LACTONASE YTNP-RELATED-RELATED"/>
    <property type="match status" value="1"/>
</dbReference>
<dbReference type="PANTHER" id="PTHR42978:SF6">
    <property type="entry name" value="QUORUM-QUENCHING LACTONASE YTNP-RELATED"/>
    <property type="match status" value="1"/>
</dbReference>
<gene>
    <name evidence="7" type="ORF">CKO45_10465</name>
</gene>
<sequence length="341" mass="37029">MATASSRPTGRARSERRDRGMDRRGFLGAAAAAPLLSALPAAAHHGTSMAQAPGFYRFKVGGFTVTTVHDGFTPRQNPARSGMVANQTPEAVEAAMREALLPLDRLDNPFTVTFLDTGRQLIAFDTGTGGGQLSPTSGLLEHNLEAAGIDPARVSLVLVSHFHGDHVTGLTTRENAAVFPNAEVAVPAAEWAFWTDEGNSGRVPEMQRGTFANVRRRFGPYQAKLRRFDWDQEVAPGVRALNAAGHTPGHTVFHVADGAEQLFVMADTSSRPELFLRYPHWASVFDLDAAMATESRRRVFGRAAAERARITAYHFPFPANGYVAPWGEGFRFIPADWSSTV</sequence>
<comment type="similarity">
    <text evidence="1">Belongs to the metallo-beta-lactamase superfamily.</text>
</comment>
<comment type="caution">
    <text evidence="7">The sequence shown here is derived from an EMBL/GenBank/DDBJ whole genome shotgun (WGS) entry which is preliminary data.</text>
</comment>
<dbReference type="EMBL" id="NRSG01000061">
    <property type="protein sequence ID" value="MBK1658655.1"/>
    <property type="molecule type" value="Genomic_DNA"/>
</dbReference>
<dbReference type="InterPro" id="IPR051013">
    <property type="entry name" value="MBL_superfamily_lactonases"/>
</dbReference>
<name>A0ABS1CWE6_9PROT</name>
<proteinExistence type="inferred from homology"/>
<reference evidence="7 8" key="1">
    <citation type="journal article" date="2020" name="Microorganisms">
        <title>Osmotic Adaptation and Compatible Solute Biosynthesis of Phototrophic Bacteria as Revealed from Genome Analyses.</title>
        <authorList>
            <person name="Imhoff J.F."/>
            <person name="Rahn T."/>
            <person name="Kunzel S."/>
            <person name="Keller A."/>
            <person name="Neulinger S.C."/>
        </authorList>
    </citation>
    <scope>NUCLEOTIDE SEQUENCE [LARGE SCALE GENOMIC DNA]</scope>
    <source>
        <strain evidence="7 8">DSM 15382</strain>
    </source>
</reference>
<dbReference type="InterPro" id="IPR036866">
    <property type="entry name" value="RibonucZ/Hydroxyglut_hydro"/>
</dbReference>
<keyword evidence="4" id="KW-0862">Zinc</keyword>
<organism evidence="7 8">
    <name type="scientific">Paracraurococcus ruber</name>
    <dbReference type="NCBI Taxonomy" id="77675"/>
    <lineage>
        <taxon>Bacteria</taxon>
        <taxon>Pseudomonadati</taxon>
        <taxon>Pseudomonadota</taxon>
        <taxon>Alphaproteobacteria</taxon>
        <taxon>Acetobacterales</taxon>
        <taxon>Roseomonadaceae</taxon>
        <taxon>Paracraurococcus</taxon>
    </lineage>
</organism>
<feature type="domain" description="Metallo-beta-lactamase" evidence="6">
    <location>
        <begin position="109"/>
        <end position="314"/>
    </location>
</feature>
<dbReference type="SUPFAM" id="SSF56281">
    <property type="entry name" value="Metallo-hydrolase/oxidoreductase"/>
    <property type="match status" value="1"/>
</dbReference>
<dbReference type="InterPro" id="IPR001279">
    <property type="entry name" value="Metallo-B-lactamas"/>
</dbReference>
<dbReference type="SMART" id="SM00849">
    <property type="entry name" value="Lactamase_B"/>
    <property type="match status" value="1"/>
</dbReference>
<feature type="compositionally biased region" description="Basic and acidic residues" evidence="5">
    <location>
        <begin position="12"/>
        <end position="22"/>
    </location>
</feature>
<keyword evidence="3" id="KW-0378">Hydrolase</keyword>
<evidence type="ECO:0000256" key="4">
    <source>
        <dbReference type="ARBA" id="ARBA00022833"/>
    </source>
</evidence>
<feature type="region of interest" description="Disordered" evidence="5">
    <location>
        <begin position="1"/>
        <end position="22"/>
    </location>
</feature>
<evidence type="ECO:0000256" key="2">
    <source>
        <dbReference type="ARBA" id="ARBA00022723"/>
    </source>
</evidence>
<evidence type="ECO:0000313" key="7">
    <source>
        <dbReference type="EMBL" id="MBK1658655.1"/>
    </source>
</evidence>